<dbReference type="EMBL" id="OA572875">
    <property type="protein sequence ID" value="CAD7204673.1"/>
    <property type="molecule type" value="Genomic_DNA"/>
</dbReference>
<evidence type="ECO:0000313" key="2">
    <source>
        <dbReference type="EMBL" id="CAD7204673.1"/>
    </source>
</evidence>
<name>A0A7R8VUB8_TIMDO</name>
<dbReference type="AlphaFoldDB" id="A0A7R8VUB8"/>
<organism evidence="2">
    <name type="scientific">Timema douglasi</name>
    <name type="common">Walking stick</name>
    <dbReference type="NCBI Taxonomy" id="61478"/>
    <lineage>
        <taxon>Eukaryota</taxon>
        <taxon>Metazoa</taxon>
        <taxon>Ecdysozoa</taxon>
        <taxon>Arthropoda</taxon>
        <taxon>Hexapoda</taxon>
        <taxon>Insecta</taxon>
        <taxon>Pterygota</taxon>
        <taxon>Neoptera</taxon>
        <taxon>Polyneoptera</taxon>
        <taxon>Phasmatodea</taxon>
        <taxon>Timematodea</taxon>
        <taxon>Timematoidea</taxon>
        <taxon>Timematidae</taxon>
        <taxon>Timema</taxon>
    </lineage>
</organism>
<evidence type="ECO:0000256" key="1">
    <source>
        <dbReference type="SAM" id="MobiDB-lite"/>
    </source>
</evidence>
<accession>A0A7R8VUB8</accession>
<feature type="region of interest" description="Disordered" evidence="1">
    <location>
        <begin position="147"/>
        <end position="166"/>
    </location>
</feature>
<proteinExistence type="predicted"/>
<feature type="compositionally biased region" description="Polar residues" evidence="1">
    <location>
        <begin position="323"/>
        <end position="337"/>
    </location>
</feature>
<sequence>MPPTSRPLINLAAYNHSDRPEQVQTDQLVVWDSPLHRARYIVVQINLYPVHVSFRDTGFQSGHGESTAISLSSQGCQVQFSAQAKHPDLDMLLQKDLWCPYSTSPLLMLSTIFRKMNDILTLRSEVKNLSVIANQLEPYVKSLTSGSAPVERISESADTSSQETSHQQLQSLLEHISALQMDTATAYRMDASQKECRMHPSNIVNSPTAESSMYMKVDGKDIPVREGPRVRGTREQMSTILDASGNLIYTNRQQQASQSLQCGELTRDSKRGVLSQLIEKVRTKEDRKKSPIQEEPRLVLGRERSKSDGRGGAGSSELCRSKMMTSQQSEDLKQSSNVKSGTFRSELNLLLIELVHPKLRSLLRAPYPQYLEELVVVERDLAKSLTAATSRPVKTPTSSESLKHLGLSALLKLLYVLLLKPLTWEGQSNMA</sequence>
<feature type="region of interest" description="Disordered" evidence="1">
    <location>
        <begin position="282"/>
        <end position="337"/>
    </location>
</feature>
<gene>
    <name evidence="2" type="ORF">TDIB3V08_LOCUS10830</name>
</gene>
<reference evidence="2" key="1">
    <citation type="submission" date="2020-11" db="EMBL/GenBank/DDBJ databases">
        <authorList>
            <person name="Tran Van P."/>
        </authorList>
    </citation>
    <scope>NUCLEOTIDE SEQUENCE</scope>
</reference>
<feature type="compositionally biased region" description="Basic and acidic residues" evidence="1">
    <location>
        <begin position="282"/>
        <end position="309"/>
    </location>
</feature>
<protein>
    <submittedName>
        <fullName evidence="2">Uncharacterized protein</fullName>
    </submittedName>
</protein>
<feature type="compositionally biased region" description="Polar residues" evidence="1">
    <location>
        <begin position="156"/>
        <end position="166"/>
    </location>
</feature>